<name>A0A8J6ZQN6_DESMC</name>
<dbReference type="EMBL" id="JADEXS010000002">
    <property type="protein sequence ID" value="MBE9020948.1"/>
    <property type="molecule type" value="Genomic_DNA"/>
</dbReference>
<dbReference type="Proteomes" id="UP000622533">
    <property type="component" value="Unassembled WGS sequence"/>
</dbReference>
<organism evidence="3 4">
    <name type="scientific">Desmonostoc muscorum LEGE 12446</name>
    <dbReference type="NCBI Taxonomy" id="1828758"/>
    <lineage>
        <taxon>Bacteria</taxon>
        <taxon>Bacillati</taxon>
        <taxon>Cyanobacteriota</taxon>
        <taxon>Cyanophyceae</taxon>
        <taxon>Nostocales</taxon>
        <taxon>Nostocaceae</taxon>
        <taxon>Desmonostoc</taxon>
    </lineage>
</organism>
<keyword evidence="4" id="KW-1185">Reference proteome</keyword>
<dbReference type="Pfam" id="PF06051">
    <property type="entry name" value="DUF928"/>
    <property type="match status" value="1"/>
</dbReference>
<protein>
    <submittedName>
        <fullName evidence="3">DUF928 domain-containing protein</fullName>
    </submittedName>
</protein>
<gene>
    <name evidence="3" type="ORF">IQ276_00295</name>
</gene>
<accession>A0A8J6ZQN6</accession>
<feature type="signal peptide" evidence="2">
    <location>
        <begin position="1"/>
        <end position="29"/>
    </location>
</feature>
<dbReference type="InterPro" id="IPR010328">
    <property type="entry name" value="DUF928"/>
</dbReference>
<evidence type="ECO:0000313" key="4">
    <source>
        <dbReference type="Proteomes" id="UP000622533"/>
    </source>
</evidence>
<reference evidence="3" key="1">
    <citation type="submission" date="2020-10" db="EMBL/GenBank/DDBJ databases">
        <authorList>
            <person name="Castelo-Branco R."/>
            <person name="Eusebio N."/>
            <person name="Adriana R."/>
            <person name="Vieira A."/>
            <person name="Brugerolle De Fraissinette N."/>
            <person name="Rezende De Castro R."/>
            <person name="Schneider M.P."/>
            <person name="Vasconcelos V."/>
            <person name="Leao P.N."/>
        </authorList>
    </citation>
    <scope>NUCLEOTIDE SEQUENCE</scope>
    <source>
        <strain evidence="3">LEGE 12446</strain>
    </source>
</reference>
<proteinExistence type="predicted"/>
<evidence type="ECO:0000256" key="2">
    <source>
        <dbReference type="SAM" id="SignalP"/>
    </source>
</evidence>
<feature type="region of interest" description="Disordered" evidence="1">
    <location>
        <begin position="39"/>
        <end position="74"/>
    </location>
</feature>
<comment type="caution">
    <text evidence="3">The sequence shown here is derived from an EMBL/GenBank/DDBJ whole genome shotgun (WGS) entry which is preliminary data.</text>
</comment>
<keyword evidence="2" id="KW-0732">Signal</keyword>
<feature type="chain" id="PRO_5035309349" evidence="2">
    <location>
        <begin position="30"/>
        <end position="264"/>
    </location>
</feature>
<evidence type="ECO:0000256" key="1">
    <source>
        <dbReference type="SAM" id="MobiDB-lite"/>
    </source>
</evidence>
<sequence length="264" mass="28264">MPLQALVVVMSASLLLFTEAIALSAQVFAEGREPISQVLFKPSRTGKPPTTRGAGSRNDRLCSQDAPTNPGDSSAKTLALTALVPSDQSGLTWAERPTFWVYLPKTSARQMVLSVKAAGNQPHFQSFLPITKEAGIVGIPLPTNSPPLEVGKSYQWAVVLLCGDRPNPNDPFVTAWVERVAPSPGISNSQDALATAASYGEQGIWYDALTNLAIAQQSEIDKLALTKIWIDFLAQPSVGLGAIAKEPLQPTSQRQFPTKTNGDQ</sequence>
<dbReference type="RefSeq" id="WP_193912716.1">
    <property type="nucleotide sequence ID" value="NZ_JADEXS020000001.1"/>
</dbReference>
<evidence type="ECO:0000313" key="3">
    <source>
        <dbReference type="EMBL" id="MBE9020948.1"/>
    </source>
</evidence>
<feature type="compositionally biased region" description="Polar residues" evidence="1">
    <location>
        <begin position="65"/>
        <end position="74"/>
    </location>
</feature>
<dbReference type="AlphaFoldDB" id="A0A8J6ZQN6"/>